<dbReference type="PROSITE" id="PS51918">
    <property type="entry name" value="RADICAL_SAM"/>
    <property type="match status" value="1"/>
</dbReference>
<dbReference type="InterPro" id="IPR007197">
    <property type="entry name" value="rSAM"/>
</dbReference>
<dbReference type="GO" id="GO:0003824">
    <property type="term" value="F:catalytic activity"/>
    <property type="evidence" value="ECO:0007669"/>
    <property type="project" value="InterPro"/>
</dbReference>
<dbReference type="Pfam" id="PF04055">
    <property type="entry name" value="Radical_SAM"/>
    <property type="match status" value="1"/>
</dbReference>
<dbReference type="SMART" id="SM00729">
    <property type="entry name" value="Elp3"/>
    <property type="match status" value="1"/>
</dbReference>
<dbReference type="NCBIfam" id="NF033668">
    <property type="entry name" value="rSAM_PA0069"/>
    <property type="match status" value="1"/>
</dbReference>
<dbReference type="EMBL" id="FMBM01000002">
    <property type="protein sequence ID" value="SCC80786.1"/>
    <property type="molecule type" value="Genomic_DNA"/>
</dbReference>
<dbReference type="SFLD" id="SFLDS00029">
    <property type="entry name" value="Radical_SAM"/>
    <property type="match status" value="1"/>
</dbReference>
<organism evidence="5 7">
    <name type="scientific">Saliniramus fredricksonii</name>
    <dbReference type="NCBI Taxonomy" id="1653334"/>
    <lineage>
        <taxon>Bacteria</taxon>
        <taxon>Pseudomonadati</taxon>
        <taxon>Pseudomonadota</taxon>
        <taxon>Alphaproteobacteria</taxon>
        <taxon>Hyphomicrobiales</taxon>
        <taxon>Salinarimonadaceae</taxon>
        <taxon>Saliniramus</taxon>
    </lineage>
</organism>
<dbReference type="Proteomes" id="UP000182800">
    <property type="component" value="Unassembled WGS sequence"/>
</dbReference>
<dbReference type="AlphaFoldDB" id="A0A0P7X3P0"/>
<reference evidence="5 7" key="1">
    <citation type="submission" date="2015-09" db="EMBL/GenBank/DDBJ databases">
        <title>Identification and resolution of microdiversity through metagenomic sequencing of parallel consortia.</title>
        <authorList>
            <person name="Nelson W.C."/>
            <person name="Romine M.F."/>
            <person name="Lindemann S.R."/>
        </authorList>
    </citation>
    <scope>NUCLEOTIDE SEQUENCE [LARGE SCALE GENOMIC DNA]</scope>
    <source>
        <strain evidence="5">HL-109</strain>
    </source>
</reference>
<feature type="domain" description="Radical SAM core" evidence="4">
    <location>
        <begin position="84"/>
        <end position="321"/>
    </location>
</feature>
<evidence type="ECO:0000256" key="3">
    <source>
        <dbReference type="ARBA" id="ARBA00023014"/>
    </source>
</evidence>
<dbReference type="InterPro" id="IPR040086">
    <property type="entry name" value="MJ0683-like"/>
</dbReference>
<dbReference type="PATRIC" id="fig|1653334.4.peg.1247"/>
<gene>
    <name evidence="6" type="ORF">GA0071312_1713</name>
    <name evidence="5" type="ORF">HLUCCO17_15970</name>
</gene>
<accession>A0A0P7X3P0</accession>
<dbReference type="Proteomes" id="UP000050497">
    <property type="component" value="Unassembled WGS sequence"/>
</dbReference>
<reference evidence="6 8" key="2">
    <citation type="submission" date="2016-08" db="EMBL/GenBank/DDBJ databases">
        <authorList>
            <person name="Varghese N."/>
            <person name="Submissions Spin"/>
        </authorList>
    </citation>
    <scope>NUCLEOTIDE SEQUENCE [LARGE SCALE GENOMIC DNA]</scope>
    <source>
        <strain evidence="6 8">HL-109</strain>
    </source>
</reference>
<protein>
    <submittedName>
        <fullName evidence="6">DNA repair photolyase</fullName>
    </submittedName>
    <submittedName>
        <fullName evidence="5">Radical SAM family enzyme</fullName>
    </submittedName>
</protein>
<keyword evidence="3" id="KW-0411">Iron-sulfur</keyword>
<evidence type="ECO:0000313" key="8">
    <source>
        <dbReference type="Proteomes" id="UP000182800"/>
    </source>
</evidence>
<evidence type="ECO:0000256" key="2">
    <source>
        <dbReference type="ARBA" id="ARBA00023004"/>
    </source>
</evidence>
<evidence type="ECO:0000259" key="4">
    <source>
        <dbReference type="PROSITE" id="PS51918"/>
    </source>
</evidence>
<comment type="caution">
    <text evidence="5">The sequence shown here is derived from an EMBL/GenBank/DDBJ whole genome shotgun (WGS) entry which is preliminary data.</text>
</comment>
<name>A0A0P7X3P0_9HYPH</name>
<dbReference type="CDD" id="cd01335">
    <property type="entry name" value="Radical_SAM"/>
    <property type="match status" value="1"/>
</dbReference>
<evidence type="ECO:0000256" key="1">
    <source>
        <dbReference type="ARBA" id="ARBA00022723"/>
    </source>
</evidence>
<dbReference type="GO" id="GO:0051536">
    <property type="term" value="F:iron-sulfur cluster binding"/>
    <property type="evidence" value="ECO:0007669"/>
    <property type="project" value="UniProtKB-KW"/>
</dbReference>
<dbReference type="SUPFAM" id="SSF102114">
    <property type="entry name" value="Radical SAM enzymes"/>
    <property type="match status" value="1"/>
</dbReference>
<keyword evidence="8" id="KW-1185">Reference proteome</keyword>
<dbReference type="SFLD" id="SFLDG01084">
    <property type="entry name" value="Uncharacterised_Radical_SAM_Su"/>
    <property type="match status" value="1"/>
</dbReference>
<keyword evidence="1" id="KW-0479">Metal-binding</keyword>
<evidence type="ECO:0000313" key="7">
    <source>
        <dbReference type="Proteomes" id="UP000050497"/>
    </source>
</evidence>
<dbReference type="OrthoDB" id="9785699at2"/>
<dbReference type="PANTHER" id="PTHR43432">
    <property type="entry name" value="SLR0285 PROTEIN"/>
    <property type="match status" value="1"/>
</dbReference>
<evidence type="ECO:0000313" key="6">
    <source>
        <dbReference type="EMBL" id="SCC80786.1"/>
    </source>
</evidence>
<keyword evidence="2" id="KW-0408">Iron</keyword>
<dbReference type="PANTHER" id="PTHR43432:SF3">
    <property type="entry name" value="SLR0285 PROTEIN"/>
    <property type="match status" value="1"/>
</dbReference>
<sequence length="380" mass="42707">MKPNHLQHRDWRERLDQRIAPRPAPLDAGMRRGRGALTNETGRFERVTRETFDDSWDIPEEVAPLRTEVTHERPRTIITRNASPDLGFDRSVNPYRGCEHGCFYCFARPSHAYQGLSAGLDFETRLFAKPDAPALLERELAARGYSPRTIAIGTNTDPYQPIEKRMKITRGILEVLARTRHPVGIVTKSGLVTRDLDILGPMAEQGLVKVAISLTTLDPRLSRKMEPRAAAPGVRLETIRRLRAEGIPVSVLVAPVVPAINDHEIERLLDAAYEAGAREAGYVMLRLPHEVKALARDWLAEHFPQRAQHVMSLVQDMQGGKDYDSRWGVRQSGTGPIAWAIGRRFEIAANRLGFNAERVRLRTDLFCKPARSAPGQLALF</sequence>
<dbReference type="GO" id="GO:0046872">
    <property type="term" value="F:metal ion binding"/>
    <property type="evidence" value="ECO:0007669"/>
    <property type="project" value="UniProtKB-KW"/>
</dbReference>
<dbReference type="InterPro" id="IPR058240">
    <property type="entry name" value="rSAM_sf"/>
</dbReference>
<evidence type="ECO:0000313" key="5">
    <source>
        <dbReference type="EMBL" id="KPQ09176.1"/>
    </source>
</evidence>
<dbReference type="InterPro" id="IPR006638">
    <property type="entry name" value="Elp3/MiaA/NifB-like_rSAM"/>
</dbReference>
<dbReference type="EMBL" id="LJSX01000033">
    <property type="protein sequence ID" value="KPQ09176.1"/>
    <property type="molecule type" value="Genomic_DNA"/>
</dbReference>
<proteinExistence type="predicted"/>
<dbReference type="Gene3D" id="3.80.30.30">
    <property type="match status" value="1"/>
</dbReference>